<reference evidence="1" key="1">
    <citation type="submission" date="2023-03" db="EMBL/GenBank/DDBJ databases">
        <title>Lomoglobus Profundus gen. nov., sp. nov., a novel member of the phylum Verrucomicrobia, isolated from deep-marine sediment of South China Sea.</title>
        <authorList>
            <person name="Ahmad T."/>
            <person name="Ishaq S.E."/>
            <person name="Wang F."/>
        </authorList>
    </citation>
    <scope>NUCLEOTIDE SEQUENCE</scope>
    <source>
        <strain evidence="1">LMO-M01</strain>
    </source>
</reference>
<accession>A0AAF0CRP3</accession>
<keyword evidence="2" id="KW-1185">Reference proteome</keyword>
<proteinExistence type="predicted"/>
<evidence type="ECO:0000313" key="2">
    <source>
        <dbReference type="Proteomes" id="UP001218638"/>
    </source>
</evidence>
<evidence type="ECO:0000313" key="1">
    <source>
        <dbReference type="EMBL" id="WED66848.1"/>
    </source>
</evidence>
<dbReference type="EMBL" id="CP119075">
    <property type="protein sequence ID" value="WED66848.1"/>
    <property type="molecule type" value="Genomic_DNA"/>
</dbReference>
<sequence length="186" mass="20274">MSVLRPKIAAGQTLPLRVAGRYVDIISAASLIGVKMGDMPRSDFHPGTGTGVGPGQEFAFIELTNTAAFDQFVEVWVGYDHFNDNRKAMTEPKTELVPWDDTEIPATSGVTFAPDLSVGTRRRRKLIIIDNQDPAVSLQWRVDGVVGGTVAFGEKVQLPVSEVIEIYNPTGSAVACYVSEIYWLDS</sequence>
<dbReference type="AlphaFoldDB" id="A0AAF0CRP3"/>
<name>A0AAF0CRP3_9BACT</name>
<dbReference type="RefSeq" id="WP_330929599.1">
    <property type="nucleotide sequence ID" value="NZ_CP119075.1"/>
</dbReference>
<protein>
    <submittedName>
        <fullName evidence="1">Uncharacterized protein</fullName>
    </submittedName>
</protein>
<organism evidence="1 2">
    <name type="scientific">Synoicihabitans lomoniglobus</name>
    <dbReference type="NCBI Taxonomy" id="2909285"/>
    <lineage>
        <taxon>Bacteria</taxon>
        <taxon>Pseudomonadati</taxon>
        <taxon>Verrucomicrobiota</taxon>
        <taxon>Opitutia</taxon>
        <taxon>Opitutales</taxon>
        <taxon>Opitutaceae</taxon>
        <taxon>Synoicihabitans</taxon>
    </lineage>
</organism>
<dbReference type="Proteomes" id="UP001218638">
    <property type="component" value="Chromosome"/>
</dbReference>
<dbReference type="KEGG" id="slom:PXH66_08295"/>
<gene>
    <name evidence="1" type="ORF">PXH66_08295</name>
</gene>